<reference evidence="1" key="1">
    <citation type="submission" date="2019-03" db="EMBL/GenBank/DDBJ databases">
        <title>Largest Complete Mitochondrial Genome of a Gymnosperm, Sitka Spruce (Picea sitchensis), Indicates Complex Physical Structure.</title>
        <authorList>
            <person name="Jackman S.D."/>
            <person name="Coombe L."/>
            <person name="Warren R."/>
            <person name="Kirk H."/>
            <person name="Trinh E."/>
            <person name="McLeod T."/>
            <person name="Pleasance S."/>
            <person name="Pandoh P."/>
            <person name="Zhao Y."/>
            <person name="Coope R."/>
            <person name="Bousquet J."/>
            <person name="Bohlmann J.C."/>
            <person name="Jones S.J.M."/>
            <person name="Birol I."/>
        </authorList>
    </citation>
    <scope>NUCLEOTIDE SEQUENCE</scope>
    <source>
        <strain evidence="1">Q903</strain>
    </source>
</reference>
<sequence>MYAMKVIASIVYRMMMFPHNGKIITIDQLTYYDPKSRLNLDHVLPTLSGNSTIPVFFDVCPGVFKNSAFLHTYHGPHPVV</sequence>
<proteinExistence type="predicted"/>
<geneLocation type="mitochondrion" evidence="1"/>
<name>A0A6B9XRZ1_PICSI</name>
<keyword evidence="1" id="KW-0496">Mitochondrion</keyword>
<organism evidence="1">
    <name type="scientific">Picea sitchensis</name>
    <name type="common">Sitka spruce</name>
    <name type="synonym">Pinus sitchensis</name>
    <dbReference type="NCBI Taxonomy" id="3332"/>
    <lineage>
        <taxon>Eukaryota</taxon>
        <taxon>Viridiplantae</taxon>
        <taxon>Streptophyta</taxon>
        <taxon>Embryophyta</taxon>
        <taxon>Tracheophyta</taxon>
        <taxon>Spermatophyta</taxon>
        <taxon>Pinopsida</taxon>
        <taxon>Pinidae</taxon>
        <taxon>Conifers I</taxon>
        <taxon>Pinales</taxon>
        <taxon>Pinaceae</taxon>
        <taxon>Picea</taxon>
    </lineage>
</organism>
<dbReference type="EMBL" id="MK697705">
    <property type="protein sequence ID" value="QHR92718.1"/>
    <property type="molecule type" value="Genomic_DNA"/>
</dbReference>
<evidence type="ECO:0000313" key="1">
    <source>
        <dbReference type="EMBL" id="QHR92718.1"/>
    </source>
</evidence>
<protein>
    <submittedName>
        <fullName evidence="1">Uncharacterized protein</fullName>
    </submittedName>
</protein>
<gene>
    <name evidence="1" type="primary">orf06820</name>
    <name evidence="1" type="ORF">Q903MT_gene6766</name>
</gene>
<accession>A0A6B9XRZ1</accession>
<dbReference type="AlphaFoldDB" id="A0A6B9XRZ1"/>